<dbReference type="AlphaFoldDB" id="A0A9W8PIB0"/>
<name>A0A9W8PIB0_9HYPO</name>
<reference evidence="2" key="1">
    <citation type="submission" date="2022-10" db="EMBL/GenBank/DDBJ databases">
        <title>Fusarium specimens isolated from Avocado Roots.</title>
        <authorList>
            <person name="Stajich J."/>
            <person name="Roper C."/>
            <person name="Heimlech-Rivalta G."/>
        </authorList>
    </citation>
    <scope>NUCLEOTIDE SEQUENCE</scope>
    <source>
        <strain evidence="2">CF00143</strain>
    </source>
</reference>
<dbReference type="EMBL" id="JAPDHF010000016">
    <property type="protein sequence ID" value="KAJ4007805.1"/>
    <property type="molecule type" value="Genomic_DNA"/>
</dbReference>
<gene>
    <name evidence="2" type="ORF">NW766_009610</name>
</gene>
<organism evidence="2 3">
    <name type="scientific">Fusarium irregulare</name>
    <dbReference type="NCBI Taxonomy" id="2494466"/>
    <lineage>
        <taxon>Eukaryota</taxon>
        <taxon>Fungi</taxon>
        <taxon>Dikarya</taxon>
        <taxon>Ascomycota</taxon>
        <taxon>Pezizomycotina</taxon>
        <taxon>Sordariomycetes</taxon>
        <taxon>Hypocreomycetidae</taxon>
        <taxon>Hypocreales</taxon>
        <taxon>Nectriaceae</taxon>
        <taxon>Fusarium</taxon>
        <taxon>Fusarium incarnatum-equiseti species complex</taxon>
    </lineage>
</organism>
<comment type="caution">
    <text evidence="2">The sequence shown here is derived from an EMBL/GenBank/DDBJ whole genome shotgun (WGS) entry which is preliminary data.</text>
</comment>
<accession>A0A9W8PIB0</accession>
<evidence type="ECO:0000313" key="3">
    <source>
        <dbReference type="Proteomes" id="UP001152130"/>
    </source>
</evidence>
<keyword evidence="1" id="KW-0732">Signal</keyword>
<dbReference type="OrthoDB" id="5083249at2759"/>
<proteinExistence type="predicted"/>
<dbReference type="Proteomes" id="UP001152130">
    <property type="component" value="Unassembled WGS sequence"/>
</dbReference>
<feature type="chain" id="PRO_5040979170" evidence="1">
    <location>
        <begin position="19"/>
        <end position="132"/>
    </location>
</feature>
<sequence>MARSIAVTALLFALPIAAEITNTPVNSATATIDTQDAISSVESSITSLGNTIPMTTAAPETTLNSDDITMVVYSTQTRSNGIDYMASAYTRVNGTFPAAAYPTEVVDNAGSGLMVKSAGLVGGLFCALAAML</sequence>
<keyword evidence="3" id="KW-1185">Reference proteome</keyword>
<evidence type="ECO:0000313" key="2">
    <source>
        <dbReference type="EMBL" id="KAJ4007805.1"/>
    </source>
</evidence>
<feature type="signal peptide" evidence="1">
    <location>
        <begin position="1"/>
        <end position="18"/>
    </location>
</feature>
<protein>
    <submittedName>
        <fullName evidence="2">Uncharacterized protein</fullName>
    </submittedName>
</protein>
<evidence type="ECO:0000256" key="1">
    <source>
        <dbReference type="SAM" id="SignalP"/>
    </source>
</evidence>